<evidence type="ECO:0008006" key="4">
    <source>
        <dbReference type="Google" id="ProtNLM"/>
    </source>
</evidence>
<dbReference type="Proteomes" id="UP000179057">
    <property type="component" value="Unassembled WGS sequence"/>
</dbReference>
<reference evidence="2 3" key="1">
    <citation type="journal article" date="2016" name="Nat. Commun.">
        <title>Thousands of microbial genomes shed light on interconnected biogeochemical processes in an aquifer system.</title>
        <authorList>
            <person name="Anantharaman K."/>
            <person name="Brown C.T."/>
            <person name="Hug L.A."/>
            <person name="Sharon I."/>
            <person name="Castelle C.J."/>
            <person name="Probst A.J."/>
            <person name="Thomas B.C."/>
            <person name="Singh A."/>
            <person name="Wilkins M.J."/>
            <person name="Karaoz U."/>
            <person name="Brodie E.L."/>
            <person name="Williams K.H."/>
            <person name="Hubbard S.S."/>
            <person name="Banfield J.F."/>
        </authorList>
    </citation>
    <scope>NUCLEOTIDE SEQUENCE [LARGE SCALE GENOMIC DNA]</scope>
</reference>
<evidence type="ECO:0000313" key="2">
    <source>
        <dbReference type="EMBL" id="OGM95530.1"/>
    </source>
</evidence>
<protein>
    <recommendedName>
        <fullName evidence="4">General secretion pathway GspH domain-containing protein</fullName>
    </recommendedName>
</protein>
<evidence type="ECO:0000256" key="1">
    <source>
        <dbReference type="SAM" id="Phobius"/>
    </source>
</evidence>
<organism evidence="2 3">
    <name type="scientific">Candidatus Wolfebacteria bacterium RIFOXYD1_FULL_48_65</name>
    <dbReference type="NCBI Taxonomy" id="1802561"/>
    <lineage>
        <taxon>Bacteria</taxon>
        <taxon>Candidatus Wolfeibacteriota</taxon>
    </lineage>
</organism>
<evidence type="ECO:0000313" key="3">
    <source>
        <dbReference type="Proteomes" id="UP000179057"/>
    </source>
</evidence>
<accession>A0A1F8E4B6</accession>
<name>A0A1F8E4B6_9BACT</name>
<sequence length="167" mass="18118">MSTVKKIQYKKGLHASPGMSLIELVIVMGIFIVLVTSIRFFPIDFFYAQSLSDDATKIAFTLRGTRDRAVAQDSESMWGVHFVNEATGTDYYQVFMGDTFASGAVVERVNLNETVQFTAPPSASSTDVLFSKLSGLPTGSGSLIISLISDPTKTKTITILGNGQVDY</sequence>
<comment type="caution">
    <text evidence="2">The sequence shown here is derived from an EMBL/GenBank/DDBJ whole genome shotgun (WGS) entry which is preliminary data.</text>
</comment>
<keyword evidence="1" id="KW-0472">Membrane</keyword>
<keyword evidence="1" id="KW-0812">Transmembrane</keyword>
<keyword evidence="1" id="KW-1133">Transmembrane helix</keyword>
<feature type="transmembrane region" description="Helical" evidence="1">
    <location>
        <begin position="21"/>
        <end position="41"/>
    </location>
</feature>
<proteinExistence type="predicted"/>
<dbReference type="EMBL" id="MGIV01000004">
    <property type="protein sequence ID" value="OGM95530.1"/>
    <property type="molecule type" value="Genomic_DNA"/>
</dbReference>
<gene>
    <name evidence="2" type="ORF">A2610_01970</name>
</gene>
<dbReference type="AlphaFoldDB" id="A0A1F8E4B6"/>